<dbReference type="SUPFAM" id="SSF56784">
    <property type="entry name" value="HAD-like"/>
    <property type="match status" value="1"/>
</dbReference>
<dbReference type="CDD" id="cd07505">
    <property type="entry name" value="HAD_BPGM-like"/>
    <property type="match status" value="1"/>
</dbReference>
<proteinExistence type="predicted"/>
<dbReference type="PANTHER" id="PTHR18901:SF38">
    <property type="entry name" value="PSEUDOURIDINE-5'-PHOSPHATASE"/>
    <property type="match status" value="1"/>
</dbReference>
<dbReference type="InterPro" id="IPR036412">
    <property type="entry name" value="HAD-like_sf"/>
</dbReference>
<sequence length="250" mass="26284">MPQVTSIGDGAGRARVGWQDRRVRVPKEAPLNSPRPAAVLFDMDGTLVDSEKLWDVALQELAAVYGGTLSAAARRAIVGTGMADAMRIVHDDLGQPERDPQASADWISARILDLFRTGLRWRPGALALLRAVRTAGIPTALVTSSGRPLVEVALDTLGRDSFDAVVCGDEVGDPKPHPEPYLTAARLLDVPIERCVAIEDSPTGVASALAAGAAVLAVPAEVPLPATDGVHQVESLTSADLELLAALLNR</sequence>
<name>A0A1A9BDN1_9ACTN</name>
<dbReference type="InterPro" id="IPR006439">
    <property type="entry name" value="HAD-SF_hydro_IA"/>
</dbReference>
<dbReference type="PRINTS" id="PR00413">
    <property type="entry name" value="HADHALOGNASE"/>
</dbReference>
<dbReference type="SFLD" id="SFLDS00003">
    <property type="entry name" value="Haloacid_Dehalogenase"/>
    <property type="match status" value="1"/>
</dbReference>
<dbReference type="SFLD" id="SFLDG01129">
    <property type="entry name" value="C1.5:_HAD__Beta-PGM__Phosphata"/>
    <property type="match status" value="1"/>
</dbReference>
<dbReference type="PANTHER" id="PTHR18901">
    <property type="entry name" value="2-DEOXYGLUCOSE-6-PHOSPHATE PHOSPHATASE 2"/>
    <property type="match status" value="1"/>
</dbReference>
<reference evidence="2" key="1">
    <citation type="submission" date="2016-06" db="EMBL/GenBank/DDBJ databases">
        <authorList>
            <person name="Varghese N."/>
            <person name="Submissions Spin"/>
        </authorList>
    </citation>
    <scope>NUCLEOTIDE SEQUENCE [LARGE SCALE GENOMIC DNA]</scope>
    <source>
        <strain evidence="2">DSM 45794</strain>
    </source>
</reference>
<dbReference type="Gene3D" id="3.40.50.1000">
    <property type="entry name" value="HAD superfamily/HAD-like"/>
    <property type="match status" value="1"/>
</dbReference>
<dbReference type="NCBIfam" id="TIGR01509">
    <property type="entry name" value="HAD-SF-IA-v3"/>
    <property type="match status" value="1"/>
</dbReference>
<dbReference type="AlphaFoldDB" id="A0A1A9BDN1"/>
<dbReference type="STRING" id="946078.GA0070622_4023"/>
<dbReference type="FunFam" id="3.40.50.1000:FF:000162">
    <property type="entry name" value="HAD-like protein"/>
    <property type="match status" value="1"/>
</dbReference>
<dbReference type="Pfam" id="PF00702">
    <property type="entry name" value="Hydrolase"/>
    <property type="match status" value="1"/>
</dbReference>
<gene>
    <name evidence="1" type="ORF">GA0070622_4023</name>
</gene>
<keyword evidence="2" id="KW-1185">Reference proteome</keyword>
<dbReference type="InterPro" id="IPR023198">
    <property type="entry name" value="PGP-like_dom2"/>
</dbReference>
<dbReference type="InterPro" id="IPR023214">
    <property type="entry name" value="HAD_sf"/>
</dbReference>
<dbReference type="Gene3D" id="1.10.150.240">
    <property type="entry name" value="Putative phosphatase, domain 2"/>
    <property type="match status" value="1"/>
</dbReference>
<protein>
    <submittedName>
        <fullName evidence="1">Haloacid dehalogenase superfamily, subfamily IA, variant 3 with third motif having DD or ED</fullName>
    </submittedName>
</protein>
<dbReference type="Proteomes" id="UP000199558">
    <property type="component" value="Unassembled WGS sequence"/>
</dbReference>
<organism evidence="1 2">
    <name type="scientific">Micromonospora sediminicola</name>
    <dbReference type="NCBI Taxonomy" id="946078"/>
    <lineage>
        <taxon>Bacteria</taxon>
        <taxon>Bacillati</taxon>
        <taxon>Actinomycetota</taxon>
        <taxon>Actinomycetes</taxon>
        <taxon>Micromonosporales</taxon>
        <taxon>Micromonosporaceae</taxon>
        <taxon>Micromonospora</taxon>
    </lineage>
</organism>
<evidence type="ECO:0000313" key="1">
    <source>
        <dbReference type="EMBL" id="SBT66972.1"/>
    </source>
</evidence>
<dbReference type="EMBL" id="FLRH01000003">
    <property type="protein sequence ID" value="SBT66972.1"/>
    <property type="molecule type" value="Genomic_DNA"/>
</dbReference>
<accession>A0A1A9BDN1</accession>
<evidence type="ECO:0000313" key="2">
    <source>
        <dbReference type="Proteomes" id="UP000199558"/>
    </source>
</evidence>